<comment type="subcellular location">
    <subcellularLocation>
        <location evidence="1">Membrane</location>
        <topology evidence="1">Multi-pass membrane protein</topology>
    </subcellularLocation>
</comment>
<evidence type="ECO:0000256" key="1">
    <source>
        <dbReference type="ARBA" id="ARBA00004141"/>
    </source>
</evidence>
<feature type="transmembrane region" description="Helical" evidence="3">
    <location>
        <begin position="203"/>
        <end position="226"/>
    </location>
</feature>
<dbReference type="AlphaFoldDB" id="A0AAD6VMI8"/>
<proteinExistence type="inferred from homology"/>
<gene>
    <name evidence="4" type="ORF">GGX14DRAFT_362969</name>
</gene>
<name>A0AAD6VMI8_9AGAR</name>
<dbReference type="InterPro" id="IPR050327">
    <property type="entry name" value="Proton-linked_MCT"/>
</dbReference>
<feature type="transmembrane region" description="Helical" evidence="3">
    <location>
        <begin position="116"/>
        <end position="137"/>
    </location>
</feature>
<dbReference type="GO" id="GO:0016020">
    <property type="term" value="C:membrane"/>
    <property type="evidence" value="ECO:0007669"/>
    <property type="project" value="UniProtKB-SubCell"/>
</dbReference>
<accession>A0AAD6VMI8</accession>
<feature type="transmembrane region" description="Helical" evidence="3">
    <location>
        <begin position="331"/>
        <end position="351"/>
    </location>
</feature>
<protein>
    <submittedName>
        <fullName evidence="4">MFS general substrate transporter</fullName>
    </submittedName>
</protein>
<dbReference type="Pfam" id="PF07690">
    <property type="entry name" value="MFS_1"/>
    <property type="match status" value="1"/>
</dbReference>
<evidence type="ECO:0000256" key="2">
    <source>
        <dbReference type="ARBA" id="ARBA00006727"/>
    </source>
</evidence>
<evidence type="ECO:0000256" key="3">
    <source>
        <dbReference type="SAM" id="Phobius"/>
    </source>
</evidence>
<comment type="similarity">
    <text evidence="2">Belongs to the major facilitator superfamily. Monocarboxylate porter (TC 2.A.1.13) family.</text>
</comment>
<feature type="transmembrane region" description="Helical" evidence="3">
    <location>
        <begin position="238"/>
        <end position="257"/>
    </location>
</feature>
<feature type="transmembrane region" description="Helical" evidence="3">
    <location>
        <begin position="293"/>
        <end position="319"/>
    </location>
</feature>
<dbReference type="PANTHER" id="PTHR11360:SF234">
    <property type="entry name" value="MFS-TYPE TRANSPORTER DBAD-RELATED"/>
    <property type="match status" value="1"/>
</dbReference>
<feature type="transmembrane region" description="Helical" evidence="3">
    <location>
        <begin position="149"/>
        <end position="168"/>
    </location>
</feature>
<keyword evidence="3" id="KW-0812">Transmembrane</keyword>
<feature type="transmembrane region" description="Helical" evidence="3">
    <location>
        <begin position="60"/>
        <end position="79"/>
    </location>
</feature>
<dbReference type="InterPro" id="IPR036259">
    <property type="entry name" value="MFS_trans_sf"/>
</dbReference>
<dbReference type="SUPFAM" id="SSF103473">
    <property type="entry name" value="MFS general substrate transporter"/>
    <property type="match status" value="1"/>
</dbReference>
<dbReference type="Gene3D" id="1.20.1250.20">
    <property type="entry name" value="MFS general substrate transporter like domains"/>
    <property type="match status" value="2"/>
</dbReference>
<dbReference type="InterPro" id="IPR011701">
    <property type="entry name" value="MFS"/>
</dbReference>
<organism evidence="4 5">
    <name type="scientific">Mycena pura</name>
    <dbReference type="NCBI Taxonomy" id="153505"/>
    <lineage>
        <taxon>Eukaryota</taxon>
        <taxon>Fungi</taxon>
        <taxon>Dikarya</taxon>
        <taxon>Basidiomycota</taxon>
        <taxon>Agaricomycotina</taxon>
        <taxon>Agaricomycetes</taxon>
        <taxon>Agaricomycetidae</taxon>
        <taxon>Agaricales</taxon>
        <taxon>Marasmiineae</taxon>
        <taxon>Mycenaceae</taxon>
        <taxon>Mycena</taxon>
    </lineage>
</organism>
<evidence type="ECO:0000313" key="4">
    <source>
        <dbReference type="EMBL" id="KAJ7211156.1"/>
    </source>
</evidence>
<keyword evidence="3" id="KW-0472">Membrane</keyword>
<feature type="transmembrane region" description="Helical" evidence="3">
    <location>
        <begin position="269"/>
        <end position="287"/>
    </location>
</feature>
<dbReference type="GO" id="GO:0022857">
    <property type="term" value="F:transmembrane transporter activity"/>
    <property type="evidence" value="ECO:0007669"/>
    <property type="project" value="InterPro"/>
</dbReference>
<feature type="transmembrane region" description="Helical" evidence="3">
    <location>
        <begin position="357"/>
        <end position="378"/>
    </location>
</feature>
<evidence type="ECO:0000313" key="5">
    <source>
        <dbReference type="Proteomes" id="UP001219525"/>
    </source>
</evidence>
<keyword evidence="3" id="KW-1133">Transmembrane helix</keyword>
<keyword evidence="5" id="KW-1185">Reference proteome</keyword>
<feature type="transmembrane region" description="Helical" evidence="3">
    <location>
        <begin position="26"/>
        <end position="48"/>
    </location>
</feature>
<dbReference type="EMBL" id="JARJCW010000026">
    <property type="protein sequence ID" value="KAJ7211156.1"/>
    <property type="molecule type" value="Genomic_DNA"/>
</dbReference>
<comment type="caution">
    <text evidence="4">The sequence shown here is derived from an EMBL/GenBank/DDBJ whole genome shotgun (WGS) entry which is preliminary data.</text>
</comment>
<feature type="transmembrane region" description="Helical" evidence="3">
    <location>
        <begin position="91"/>
        <end position="109"/>
    </location>
</feature>
<sequence length="391" mass="42018">MEPAESGNADILDEKPATFEVPDGGLQAWCSVAGAWLVLFATFGSDFYTRVYLPDFSPSSISWIGSVQLMTPFISGPIVGKIFDDGGFRKLEIVGGVIFTFSVFMLSLAKPGQYYQIFLAQGVGMGLGLGCTLMPSMNLMVHHFKRHRGLAAGIALTGSSVGATIFPIKETPRRRTSNPSSFMRRTCGLSLGGCPSGLEYIHLLMHVCSSGFFGFLGLYFPVIYIQLFSVQHQVDSTLAFYSLAILNGFGGFVRILASHFADKYGPINVQTVCAFATGVLIFAILGIHDGPSLVVVSLLYGGFFSAYVSLSWASFVSLAKGPEEVGARAGLAMLMIGISTLVSAPAQGALLSDDFHWVKPVAFSGSMMVVSAIFFFIARTMQSRTTGKWRA</sequence>
<dbReference type="PANTHER" id="PTHR11360">
    <property type="entry name" value="MONOCARBOXYLATE TRANSPORTER"/>
    <property type="match status" value="1"/>
</dbReference>
<reference evidence="4" key="1">
    <citation type="submission" date="2023-03" db="EMBL/GenBank/DDBJ databases">
        <title>Massive genome expansion in bonnet fungi (Mycena s.s.) driven by repeated elements and novel gene families across ecological guilds.</title>
        <authorList>
            <consortium name="Lawrence Berkeley National Laboratory"/>
            <person name="Harder C.B."/>
            <person name="Miyauchi S."/>
            <person name="Viragh M."/>
            <person name="Kuo A."/>
            <person name="Thoen E."/>
            <person name="Andreopoulos B."/>
            <person name="Lu D."/>
            <person name="Skrede I."/>
            <person name="Drula E."/>
            <person name="Henrissat B."/>
            <person name="Morin E."/>
            <person name="Kohler A."/>
            <person name="Barry K."/>
            <person name="LaButti K."/>
            <person name="Morin E."/>
            <person name="Salamov A."/>
            <person name="Lipzen A."/>
            <person name="Mereny Z."/>
            <person name="Hegedus B."/>
            <person name="Baldrian P."/>
            <person name="Stursova M."/>
            <person name="Weitz H."/>
            <person name="Taylor A."/>
            <person name="Grigoriev I.V."/>
            <person name="Nagy L.G."/>
            <person name="Martin F."/>
            <person name="Kauserud H."/>
        </authorList>
    </citation>
    <scope>NUCLEOTIDE SEQUENCE</scope>
    <source>
        <strain evidence="4">9144</strain>
    </source>
</reference>
<dbReference type="Proteomes" id="UP001219525">
    <property type="component" value="Unassembled WGS sequence"/>
</dbReference>